<dbReference type="Proteomes" id="UP000412028">
    <property type="component" value="Unassembled WGS sequence"/>
</dbReference>
<evidence type="ECO:0000313" key="2">
    <source>
        <dbReference type="Proteomes" id="UP000412028"/>
    </source>
</evidence>
<proteinExistence type="predicted"/>
<organism evidence="1 2">
    <name type="scientific">Bifidobacterium tissieri</name>
    <dbReference type="NCBI Taxonomy" id="1630162"/>
    <lineage>
        <taxon>Bacteria</taxon>
        <taxon>Bacillati</taxon>
        <taxon>Actinomycetota</taxon>
        <taxon>Actinomycetes</taxon>
        <taxon>Bifidobacteriales</taxon>
        <taxon>Bifidobacteriaceae</taxon>
        <taxon>Bifidobacterium</taxon>
    </lineage>
</organism>
<evidence type="ECO:0000313" key="1">
    <source>
        <dbReference type="EMBL" id="KAA8831630.1"/>
    </source>
</evidence>
<dbReference type="AlphaFoldDB" id="A0A5M9ZM17"/>
<accession>A0A5M9ZM17</accession>
<dbReference type="RefSeq" id="WP_150380803.1">
    <property type="nucleotide sequence ID" value="NZ_RZUI01000002.1"/>
</dbReference>
<name>A0A5M9ZM17_9BIFI</name>
<dbReference type="EMBL" id="RZUI01000002">
    <property type="protein sequence ID" value="KAA8831630.1"/>
    <property type="molecule type" value="Genomic_DNA"/>
</dbReference>
<protein>
    <submittedName>
        <fullName evidence="1">Uncharacterized protein</fullName>
    </submittedName>
</protein>
<sequence length="75" mass="8634">MWTLTDNITTDVYTFSDKYDLEDKLYELFDLYAYAYDDADGNGHTIKEVIDSLVDKLNRGEYPGVEEAALNITIK</sequence>
<gene>
    <name evidence="1" type="ORF">EMO89_02575</name>
</gene>
<comment type="caution">
    <text evidence="1">The sequence shown here is derived from an EMBL/GenBank/DDBJ whole genome shotgun (WGS) entry which is preliminary data.</text>
</comment>
<reference evidence="1 2" key="1">
    <citation type="journal article" date="2019" name="Syst. Appl. Microbiol.">
        <title>Characterization of Bifidobacterium species in feaces of the Egyptian fruit bat: Description of B. vespertilionis sp. nov. and B. rousetti sp. nov.</title>
        <authorList>
            <person name="Modesto M."/>
            <person name="Satti M."/>
            <person name="Watanabe K."/>
            <person name="Puglisi E."/>
            <person name="Morelli L."/>
            <person name="Huang C.-H."/>
            <person name="Liou J.-S."/>
            <person name="Miyashita M."/>
            <person name="Tamura T."/>
            <person name="Saito S."/>
            <person name="Mori K."/>
            <person name="Huang L."/>
            <person name="Sciavilla P."/>
            <person name="Sandri C."/>
            <person name="Spiezio C."/>
            <person name="Vitali F."/>
            <person name="Cavalieri D."/>
            <person name="Perpetuini G."/>
            <person name="Tofalo R."/>
            <person name="Bonetti A."/>
            <person name="Arita M."/>
            <person name="Mattarelli P."/>
        </authorList>
    </citation>
    <scope>NUCLEOTIDE SEQUENCE [LARGE SCALE GENOMIC DNA]</scope>
    <source>
        <strain evidence="1 2">RST7</strain>
    </source>
</reference>